<reference evidence="2 3" key="1">
    <citation type="submission" date="2022-08" db="EMBL/GenBank/DDBJ databases">
        <title>Reclassification of Massilia species as members of the genera Telluria, Duganella, Pseudoduganella, Mokoshia gen. nov. and Zemynaea gen. nov. using orthogonal and non-orthogonal genome-based approaches.</title>
        <authorList>
            <person name="Bowman J.P."/>
        </authorList>
    </citation>
    <scope>NUCLEOTIDE SEQUENCE [LARGE SCALE GENOMIC DNA]</scope>
    <source>
        <strain evidence="2 3">LMG 28164</strain>
    </source>
</reference>
<feature type="chain" id="PRO_5045642003" evidence="1">
    <location>
        <begin position="18"/>
        <end position="123"/>
    </location>
</feature>
<gene>
    <name evidence="2" type="ORF">NX782_07515</name>
</gene>
<dbReference type="Proteomes" id="UP001205560">
    <property type="component" value="Unassembled WGS sequence"/>
</dbReference>
<name>A0ABT2A5D4_9BURK</name>
<evidence type="ECO:0000313" key="3">
    <source>
        <dbReference type="Proteomes" id="UP001205560"/>
    </source>
</evidence>
<evidence type="ECO:0000313" key="2">
    <source>
        <dbReference type="EMBL" id="MCS0589050.1"/>
    </source>
</evidence>
<protein>
    <submittedName>
        <fullName evidence="2">Uncharacterized protein</fullName>
    </submittedName>
</protein>
<proteinExistence type="predicted"/>
<dbReference type="RefSeq" id="WP_258844818.1">
    <property type="nucleotide sequence ID" value="NZ_JANUGX010000006.1"/>
</dbReference>
<sequence>MKRLFWVILLLASAVGAEENSKWTGRSKPLKDATYLIYSGESGDRGPPTNLDRKLAIAIRGQAAKEIFESIGPDVKGVSCSLEEGERMRSKGEVWCSYMPSDGYMCFLGFNLKTGEPHSGGSC</sequence>
<feature type="signal peptide" evidence="1">
    <location>
        <begin position="1"/>
        <end position="17"/>
    </location>
</feature>
<accession>A0ABT2A5D4</accession>
<keyword evidence="1" id="KW-0732">Signal</keyword>
<evidence type="ECO:0000256" key="1">
    <source>
        <dbReference type="SAM" id="SignalP"/>
    </source>
</evidence>
<comment type="caution">
    <text evidence="2">The sequence shown here is derived from an EMBL/GenBank/DDBJ whole genome shotgun (WGS) entry which is preliminary data.</text>
</comment>
<keyword evidence="3" id="KW-1185">Reference proteome</keyword>
<dbReference type="EMBL" id="JANUGX010000006">
    <property type="protein sequence ID" value="MCS0589050.1"/>
    <property type="molecule type" value="Genomic_DNA"/>
</dbReference>
<organism evidence="2 3">
    <name type="scientific">Massilia norwichensis</name>
    <dbReference type="NCBI Taxonomy" id="1442366"/>
    <lineage>
        <taxon>Bacteria</taxon>
        <taxon>Pseudomonadati</taxon>
        <taxon>Pseudomonadota</taxon>
        <taxon>Betaproteobacteria</taxon>
        <taxon>Burkholderiales</taxon>
        <taxon>Oxalobacteraceae</taxon>
        <taxon>Telluria group</taxon>
        <taxon>Massilia</taxon>
    </lineage>
</organism>